<dbReference type="Pfam" id="PF01496">
    <property type="entry name" value="V_ATPase_I"/>
    <property type="match status" value="1"/>
</dbReference>
<feature type="transmembrane region" description="Helical" evidence="9">
    <location>
        <begin position="506"/>
        <end position="525"/>
    </location>
</feature>
<protein>
    <submittedName>
        <fullName evidence="10">ATPase</fullName>
    </submittedName>
</protein>
<keyword evidence="5 9" id="KW-1133">Transmembrane helix</keyword>
<evidence type="ECO:0000313" key="11">
    <source>
        <dbReference type="Proteomes" id="UP000062260"/>
    </source>
</evidence>
<keyword evidence="11" id="KW-1185">Reference proteome</keyword>
<dbReference type="KEGG" id="auh:AWM75_02190"/>
<dbReference type="GO" id="GO:0007035">
    <property type="term" value="P:vacuolar acidification"/>
    <property type="evidence" value="ECO:0007669"/>
    <property type="project" value="TreeGrafter"/>
</dbReference>
<evidence type="ECO:0000313" key="10">
    <source>
        <dbReference type="EMBL" id="AMB98872.1"/>
    </source>
</evidence>
<reference evidence="11" key="2">
    <citation type="submission" date="2016-01" db="EMBL/GenBank/DDBJ databases">
        <title>Six Aerococcus type strain genome sequencing and assembly using PacBio and Illumina Hiseq.</title>
        <authorList>
            <person name="Carkaci D."/>
            <person name="Dargis R."/>
            <person name="Nielsen X.C."/>
            <person name="Skovgaard O."/>
            <person name="Fuursted K."/>
            <person name="Christensen J.J."/>
        </authorList>
    </citation>
    <scope>NUCLEOTIDE SEQUENCE [LARGE SCALE GENOMIC DNA]</scope>
    <source>
        <strain evidence="11">CCUG42038B</strain>
    </source>
</reference>
<organism evidence="10 11">
    <name type="scientific">Aerococcus urinaehominis</name>
    <dbReference type="NCBI Taxonomy" id="128944"/>
    <lineage>
        <taxon>Bacteria</taxon>
        <taxon>Bacillati</taxon>
        <taxon>Bacillota</taxon>
        <taxon>Bacilli</taxon>
        <taxon>Lactobacillales</taxon>
        <taxon>Aerococcaceae</taxon>
        <taxon>Aerococcus</taxon>
    </lineage>
</organism>
<feature type="transmembrane region" description="Helical" evidence="9">
    <location>
        <begin position="364"/>
        <end position="388"/>
    </location>
</feature>
<dbReference type="Proteomes" id="UP000062260">
    <property type="component" value="Chromosome"/>
</dbReference>
<evidence type="ECO:0000256" key="9">
    <source>
        <dbReference type="SAM" id="Phobius"/>
    </source>
</evidence>
<dbReference type="GO" id="GO:0046961">
    <property type="term" value="F:proton-transporting ATPase activity, rotational mechanism"/>
    <property type="evidence" value="ECO:0007669"/>
    <property type="project" value="InterPro"/>
</dbReference>
<evidence type="ECO:0000256" key="1">
    <source>
        <dbReference type="ARBA" id="ARBA00004141"/>
    </source>
</evidence>
<evidence type="ECO:0000256" key="2">
    <source>
        <dbReference type="ARBA" id="ARBA00009904"/>
    </source>
</evidence>
<name>A0A0X8FLK7_9LACT</name>
<keyword evidence="6" id="KW-0406">Ion transport</keyword>
<keyword evidence="3" id="KW-0813">Transport</keyword>
<feature type="transmembrane region" description="Helical" evidence="9">
    <location>
        <begin position="598"/>
        <end position="620"/>
    </location>
</feature>
<dbReference type="GO" id="GO:0051117">
    <property type="term" value="F:ATPase binding"/>
    <property type="evidence" value="ECO:0007669"/>
    <property type="project" value="TreeGrafter"/>
</dbReference>
<reference evidence="10 11" key="1">
    <citation type="journal article" date="2016" name="Genome Announc.">
        <title>Complete Genome Sequences of Aerococcus christensenii CCUG 28831T, Aerococcus sanguinicola CCUG 43001T, Aerococcus urinae CCUG 36881T, Aerococcus urinaeequi CCUG 28094T, Aerococcus urinaehominis CCUG 42038 BT, and Aerococcus viridans CCUG 4311T.</title>
        <authorList>
            <person name="Carkaci D."/>
            <person name="Dargis R."/>
            <person name="Nielsen X.C."/>
            <person name="Skovgaard O."/>
            <person name="Fuursted K."/>
            <person name="Christensen J.J."/>
        </authorList>
    </citation>
    <scope>NUCLEOTIDE SEQUENCE [LARGE SCALE GENOMIC DNA]</scope>
    <source>
        <strain evidence="10 11">CCUG42038B</strain>
    </source>
</reference>
<dbReference type="GO" id="GO:0016471">
    <property type="term" value="C:vacuolar proton-transporting V-type ATPase complex"/>
    <property type="evidence" value="ECO:0007669"/>
    <property type="project" value="TreeGrafter"/>
</dbReference>
<keyword evidence="7 9" id="KW-0472">Membrane</keyword>
<dbReference type="OrthoDB" id="9803814at2"/>
<feature type="transmembrane region" description="Helical" evidence="9">
    <location>
        <begin position="438"/>
        <end position="467"/>
    </location>
</feature>
<accession>A0A0X8FLK7</accession>
<dbReference type="EMBL" id="CP014163">
    <property type="protein sequence ID" value="AMB98872.1"/>
    <property type="molecule type" value="Genomic_DNA"/>
</dbReference>
<feature type="transmembrane region" description="Helical" evidence="9">
    <location>
        <begin position="569"/>
        <end position="592"/>
    </location>
</feature>
<evidence type="ECO:0000256" key="5">
    <source>
        <dbReference type="ARBA" id="ARBA00022989"/>
    </source>
</evidence>
<dbReference type="RefSeq" id="WP_067977691.1">
    <property type="nucleotide sequence ID" value="NZ_CP014163.1"/>
</dbReference>
<dbReference type="PANTHER" id="PTHR11629">
    <property type="entry name" value="VACUOLAR PROTON ATPASES"/>
    <property type="match status" value="1"/>
</dbReference>
<gene>
    <name evidence="10" type="ORF">AWM75_02190</name>
</gene>
<evidence type="ECO:0000256" key="4">
    <source>
        <dbReference type="ARBA" id="ARBA00022692"/>
    </source>
</evidence>
<feature type="transmembrane region" description="Helical" evidence="9">
    <location>
        <begin position="395"/>
        <end position="418"/>
    </location>
</feature>
<dbReference type="InterPro" id="IPR002490">
    <property type="entry name" value="V-ATPase_116kDa_su"/>
</dbReference>
<evidence type="ECO:0000256" key="6">
    <source>
        <dbReference type="ARBA" id="ARBA00023065"/>
    </source>
</evidence>
<keyword evidence="4 9" id="KW-0812">Transmembrane</keyword>
<dbReference type="STRING" id="128944.AWM75_02190"/>
<keyword evidence="8" id="KW-0175">Coiled coil</keyword>
<feature type="coiled-coil region" evidence="8">
    <location>
        <begin position="93"/>
        <end position="120"/>
    </location>
</feature>
<evidence type="ECO:0000256" key="8">
    <source>
        <dbReference type="SAM" id="Coils"/>
    </source>
</evidence>
<feature type="transmembrane region" description="Helical" evidence="9">
    <location>
        <begin position="479"/>
        <end position="500"/>
    </location>
</feature>
<evidence type="ECO:0000256" key="3">
    <source>
        <dbReference type="ARBA" id="ARBA00022448"/>
    </source>
</evidence>
<comment type="subcellular location">
    <subcellularLocation>
        <location evidence="1">Membrane</location>
        <topology evidence="1">Multi-pass membrane protein</topology>
    </subcellularLocation>
</comment>
<evidence type="ECO:0000256" key="7">
    <source>
        <dbReference type="ARBA" id="ARBA00023136"/>
    </source>
</evidence>
<dbReference type="AlphaFoldDB" id="A0A0X8FLK7"/>
<sequence length="652" mass="74437">MIKKMSLVNITGPRDDIDRMADKYLTDYEIHLENALKELSEIKTLRSYTSPNPYEAWLERLDKLLAQIDCQDLASHDAKEAEKHSFADLQTIIRRTEETMANHSQAIQANEDKHQEIEKNIELFQPFIGLDYPLDKILSMSHIKFRFGRFTKNNYRKFIKYIDSMTPSIFMPAQETDEYIYGVYFTPKAVRQRVDTLYYSLAWERIYLPEGQGLISEIVDDYRLKLGHLDQDMTKQKNQLAYLIEPILPQLLQIKARLQDLSKAFSVRKYAAITRDEFAQKETRYLLIGWMPADQALAFRDKVKDDDDVTMFIEDESDNTHLKPPTQMKNKVLFRPFELLTKMYGVPNYHEMDPTALVAISYSLLFGAMFGDLGQGFVLFLVGLIGVFNKKFRALGMVAACGLSSMIFGLLFGTVFGFEDVIPALWLHPMHDMVTIPFFGTLNAVFVVAVVFGMFIILMTMILNVVLRLKNGEKWEAILDKNGIAGLVFYGLLVLMLILYMSGQTIPATGLLVALLVISFLTIAFKEEIMAYLTKKHDSNEDGPVIKALTIFFESFETLLTYFSNTISFVRVGAFAISHGAMMGVVMMFAGAENSGSINWLVVILGNLFVMGFEGLIVAIQTLRLEFYEIFSHFYAGNGIEFENIWLNEGEK</sequence>
<proteinExistence type="inferred from homology"/>
<dbReference type="PANTHER" id="PTHR11629:SF63">
    <property type="entry name" value="V-TYPE PROTON ATPASE SUBUNIT A"/>
    <property type="match status" value="1"/>
</dbReference>
<comment type="similarity">
    <text evidence="2">Belongs to the V-ATPase 116 kDa subunit family.</text>
</comment>
<dbReference type="GO" id="GO:0033179">
    <property type="term" value="C:proton-transporting V-type ATPase, V0 domain"/>
    <property type="evidence" value="ECO:0007669"/>
    <property type="project" value="InterPro"/>
</dbReference>